<dbReference type="EMBL" id="LR589135">
    <property type="protein sequence ID" value="VTP02504.1"/>
    <property type="molecule type" value="Genomic_DNA"/>
</dbReference>
<sequence>MRSLHHGAVAGDVGHRRQHIQRLRPRNPRHRIHRQHRDRPRCQLLHQIRPQRRGNQTDQRRTITQRGDLALRWCVDLHHHIGRPHLIRRADLRTRIRIRRIGKTRRRTRTGLHDHRVTQLENLTHRLRRRSNTRFPRLGLARYPNDHRQRSNLDSGQKPPLASSQRARVSPFGRWPVAVTDRFPVRLWDRLLAYQL</sequence>
<proteinExistence type="predicted"/>
<feature type="region of interest" description="Disordered" evidence="1">
    <location>
        <begin position="134"/>
        <end position="167"/>
    </location>
</feature>
<feature type="region of interest" description="Disordered" evidence="1">
    <location>
        <begin position="1"/>
        <end position="37"/>
    </location>
</feature>
<name>A0A653EY98_9MYCO</name>
<feature type="compositionally biased region" description="Basic residues" evidence="1">
    <location>
        <begin position="16"/>
        <end position="37"/>
    </location>
</feature>
<dbReference type="AlphaFoldDB" id="A0A653EY98"/>
<organism evidence="2">
    <name type="scientific">Mycobacterium riyadhense</name>
    <dbReference type="NCBI Taxonomy" id="486698"/>
    <lineage>
        <taxon>Bacteria</taxon>
        <taxon>Bacillati</taxon>
        <taxon>Actinomycetota</taxon>
        <taxon>Actinomycetes</taxon>
        <taxon>Mycobacteriales</taxon>
        <taxon>Mycobacteriaceae</taxon>
        <taxon>Mycobacterium</taxon>
    </lineage>
</organism>
<evidence type="ECO:0000256" key="1">
    <source>
        <dbReference type="SAM" id="MobiDB-lite"/>
    </source>
</evidence>
<gene>
    <name evidence="2" type="ORF">BIN_B_04558</name>
</gene>
<reference evidence="2" key="1">
    <citation type="submission" date="2019-05" db="EMBL/GenBank/DDBJ databases">
        <authorList>
            <person name="Naeem R."/>
            <person name="Antony C."/>
            <person name="Guan Q."/>
        </authorList>
    </citation>
    <scope>NUCLEOTIDE SEQUENCE</scope>
    <source>
        <strain evidence="2">2</strain>
    </source>
</reference>
<accession>A0A653EY98</accession>
<evidence type="ECO:0000313" key="2">
    <source>
        <dbReference type="EMBL" id="VTP02504.1"/>
    </source>
</evidence>
<protein>
    <submittedName>
        <fullName evidence="2">Uncharacterized protein</fullName>
    </submittedName>
</protein>